<dbReference type="Pfam" id="PF02301">
    <property type="entry name" value="HORMA"/>
    <property type="match status" value="1"/>
</dbReference>
<dbReference type="GO" id="GO:0016035">
    <property type="term" value="C:zeta DNA polymerase complex"/>
    <property type="evidence" value="ECO:0007669"/>
    <property type="project" value="TreeGrafter"/>
</dbReference>
<dbReference type="Proteomes" id="UP000093000">
    <property type="component" value="Unassembled WGS sequence"/>
</dbReference>
<comment type="similarity">
    <text evidence="1">Belongs to the MAD2 family.</text>
</comment>
<comment type="caution">
    <text evidence="3">The sequence shown here is derived from an EMBL/GenBank/DDBJ whole genome shotgun (WGS) entry which is preliminary data.</text>
</comment>
<dbReference type="InParanoid" id="A0A1C7MZ42"/>
<dbReference type="InterPro" id="IPR036570">
    <property type="entry name" value="HORMA_dom_sf"/>
</dbReference>
<dbReference type="AlphaFoldDB" id="A0A1C7MZ42"/>
<organism evidence="3 4">
    <name type="scientific">Choanephora cucurbitarum</name>
    <dbReference type="NCBI Taxonomy" id="101091"/>
    <lineage>
        <taxon>Eukaryota</taxon>
        <taxon>Fungi</taxon>
        <taxon>Fungi incertae sedis</taxon>
        <taxon>Mucoromycota</taxon>
        <taxon>Mucoromycotina</taxon>
        <taxon>Mucoromycetes</taxon>
        <taxon>Mucorales</taxon>
        <taxon>Mucorineae</taxon>
        <taxon>Choanephoraceae</taxon>
        <taxon>Choanephoroideae</taxon>
        <taxon>Choanephora</taxon>
    </lineage>
</organism>
<feature type="domain" description="HORMA" evidence="2">
    <location>
        <begin position="1"/>
        <end position="186"/>
    </location>
</feature>
<proteinExistence type="inferred from homology"/>
<name>A0A1C7MZ42_9FUNG</name>
<gene>
    <name evidence="3" type="primary">Mad2l2</name>
    <name evidence="3" type="ORF">A0J61_09820</name>
</gene>
<dbReference type="EMBL" id="LUGH01000946">
    <property type="protein sequence ID" value="OBZ82130.1"/>
    <property type="molecule type" value="Genomic_DNA"/>
</dbReference>
<evidence type="ECO:0000256" key="1">
    <source>
        <dbReference type="ARBA" id="ARBA00010348"/>
    </source>
</evidence>
<reference evidence="3 4" key="1">
    <citation type="submission" date="2016-03" db="EMBL/GenBank/DDBJ databases">
        <title>Choanephora cucurbitarum.</title>
        <authorList>
            <person name="Min B."/>
            <person name="Park H."/>
            <person name="Park J.-H."/>
            <person name="Shin H.-D."/>
            <person name="Choi I.-G."/>
        </authorList>
    </citation>
    <scope>NUCLEOTIDE SEQUENCE [LARGE SCALE GENOMIC DNA]</scope>
    <source>
        <strain evidence="3 4">KUS-F28377</strain>
    </source>
</reference>
<dbReference type="PANTHER" id="PTHR11842">
    <property type="entry name" value="MITOTIC SPINDLE ASSEMBLY CHECKPOINT PROTEIN MAD2"/>
    <property type="match status" value="1"/>
</dbReference>
<accession>A0A1C7MZ42</accession>
<dbReference type="STRING" id="101091.A0A1C7MZ42"/>
<dbReference type="InterPro" id="IPR003511">
    <property type="entry name" value="HORMA_dom"/>
</dbReference>
<sequence length="210" mass="24388">MSCLVETWLNQILYQCNIYPKAVFETQKKFEVPVQVVSHSDLKDYIANFVQSCYPLLQKDELKQVSLTVIAEENQAPIKKFVFSIHSLINSIDIPLDLLHESESVYSLADLKQHLRACLVRLHSVTIDDQESDMTFYLSMETKQSDNFPCKQQEDWIPAPNTDVTWGQIVPLKSLHMDIFRVSYVSWLMIYFNAFIMELSNSKKGKERCP</sequence>
<dbReference type="InterPro" id="IPR045091">
    <property type="entry name" value="Mad2-like"/>
</dbReference>
<dbReference type="PROSITE" id="PS50815">
    <property type="entry name" value="HORMA"/>
    <property type="match status" value="1"/>
</dbReference>
<keyword evidence="4" id="KW-1185">Reference proteome</keyword>
<protein>
    <submittedName>
        <fullName evidence="3">Mitotic spindle assembly checkpoint protein MAD2B</fullName>
    </submittedName>
</protein>
<evidence type="ECO:0000259" key="2">
    <source>
        <dbReference type="PROSITE" id="PS50815"/>
    </source>
</evidence>
<dbReference type="Gene3D" id="3.30.900.10">
    <property type="entry name" value="HORMA domain"/>
    <property type="match status" value="1"/>
</dbReference>
<dbReference type="PANTHER" id="PTHR11842:SF10">
    <property type="entry name" value="MITOTIC SPINDLE ASSEMBLY CHECKPOINT PROTEIN MAD2B"/>
    <property type="match status" value="1"/>
</dbReference>
<evidence type="ECO:0000313" key="3">
    <source>
        <dbReference type="EMBL" id="OBZ82130.1"/>
    </source>
</evidence>
<dbReference type="OrthoDB" id="21254at2759"/>
<evidence type="ECO:0000313" key="4">
    <source>
        <dbReference type="Proteomes" id="UP000093000"/>
    </source>
</evidence>
<dbReference type="SUPFAM" id="SSF56019">
    <property type="entry name" value="The spindle assembly checkpoint protein mad2"/>
    <property type="match status" value="1"/>
</dbReference>